<feature type="region of interest" description="Disordered" evidence="1">
    <location>
        <begin position="173"/>
        <end position="254"/>
    </location>
</feature>
<dbReference type="AlphaFoldDB" id="A0A4Q9Q527"/>
<feature type="compositionally biased region" description="Polar residues" evidence="1">
    <location>
        <begin position="1"/>
        <end position="10"/>
    </location>
</feature>
<feature type="compositionally biased region" description="Low complexity" evidence="1">
    <location>
        <begin position="25"/>
        <end position="43"/>
    </location>
</feature>
<name>A0A4Q9Q527_9APHY</name>
<evidence type="ECO:0000313" key="2">
    <source>
        <dbReference type="EMBL" id="TBU62467.1"/>
    </source>
</evidence>
<feature type="compositionally biased region" description="Polar residues" evidence="1">
    <location>
        <begin position="175"/>
        <end position="184"/>
    </location>
</feature>
<evidence type="ECO:0000256" key="1">
    <source>
        <dbReference type="SAM" id="MobiDB-lite"/>
    </source>
</evidence>
<feature type="compositionally biased region" description="Basic and acidic residues" evidence="1">
    <location>
        <begin position="99"/>
        <end position="113"/>
    </location>
</feature>
<sequence>MLVVSLSQAQEIKRRSMDLFRRSTDPPSSRSGSSSDSEPSPGDANIKKTRFSMFRGSDRRSGLIIEPSVFCDTSVAASPMSSPLTSDDEPSSLYPSDGSPDRDSIETMDERRRALAILEGRNPPRQSLRVSSSTGSEDAQDTTAPGARRRPSSITVPTSFRSVLQFTSIIPGRSGSESVASRRSTMNHERRPSFRLNRVPEDGTIPPALAARSSLTLREEAEEPHAQPQPQLSDGETEQQRTQAQETDEHGLPTYASAAFPSHPTTYRFAQAGPFASTVSAGDEEIAGLGRYHVSVGVNIWAPRSGVTIVRRGLTEDGPIVGQIE</sequence>
<accession>A0A4Q9Q527</accession>
<evidence type="ECO:0000313" key="3">
    <source>
        <dbReference type="Proteomes" id="UP000292082"/>
    </source>
</evidence>
<keyword evidence="3" id="KW-1185">Reference proteome</keyword>
<feature type="compositionally biased region" description="Polar residues" evidence="1">
    <location>
        <begin position="124"/>
        <end position="143"/>
    </location>
</feature>
<dbReference type="Proteomes" id="UP000292082">
    <property type="component" value="Unassembled WGS sequence"/>
</dbReference>
<proteinExistence type="predicted"/>
<feature type="compositionally biased region" description="Basic and acidic residues" evidence="1">
    <location>
        <begin position="11"/>
        <end position="24"/>
    </location>
</feature>
<organism evidence="2 3">
    <name type="scientific">Dichomitus squalens</name>
    <dbReference type="NCBI Taxonomy" id="114155"/>
    <lineage>
        <taxon>Eukaryota</taxon>
        <taxon>Fungi</taxon>
        <taxon>Dikarya</taxon>
        <taxon>Basidiomycota</taxon>
        <taxon>Agaricomycotina</taxon>
        <taxon>Agaricomycetes</taxon>
        <taxon>Polyporales</taxon>
        <taxon>Polyporaceae</taxon>
        <taxon>Dichomitus</taxon>
    </lineage>
</organism>
<dbReference type="EMBL" id="ML145093">
    <property type="protein sequence ID" value="TBU62467.1"/>
    <property type="molecule type" value="Genomic_DNA"/>
</dbReference>
<gene>
    <name evidence="2" type="ORF">BD310DRAFT_52244</name>
</gene>
<feature type="region of interest" description="Disordered" evidence="1">
    <location>
        <begin position="77"/>
        <end position="158"/>
    </location>
</feature>
<feature type="region of interest" description="Disordered" evidence="1">
    <location>
        <begin position="1"/>
        <end position="58"/>
    </location>
</feature>
<protein>
    <submittedName>
        <fullName evidence="2">Uncharacterized protein</fullName>
    </submittedName>
</protein>
<reference evidence="2 3" key="1">
    <citation type="submission" date="2019-01" db="EMBL/GenBank/DDBJ databases">
        <title>Draft genome sequences of three monokaryotic isolates of the white-rot basidiomycete fungus Dichomitus squalens.</title>
        <authorList>
            <consortium name="DOE Joint Genome Institute"/>
            <person name="Lopez S.C."/>
            <person name="Andreopoulos B."/>
            <person name="Pangilinan J."/>
            <person name="Lipzen A."/>
            <person name="Riley R."/>
            <person name="Ahrendt S."/>
            <person name="Ng V."/>
            <person name="Barry K."/>
            <person name="Daum C."/>
            <person name="Grigoriev I.V."/>
            <person name="Hilden K.S."/>
            <person name="Makela M.R."/>
            <person name="de Vries R.P."/>
        </authorList>
    </citation>
    <scope>NUCLEOTIDE SEQUENCE [LARGE SCALE GENOMIC DNA]</scope>
    <source>
        <strain evidence="2 3">CBS 464.89</strain>
    </source>
</reference>